<dbReference type="EMBL" id="CADEAL010000492">
    <property type="protein sequence ID" value="CAB1420937.1"/>
    <property type="molecule type" value="Genomic_DNA"/>
</dbReference>
<dbReference type="Pfam" id="PF12414">
    <property type="entry name" value="Fox-1_C"/>
    <property type="match status" value="1"/>
</dbReference>
<proteinExistence type="predicted"/>
<organism evidence="5 6">
    <name type="scientific">Pleuronectes platessa</name>
    <name type="common">European plaice</name>
    <dbReference type="NCBI Taxonomy" id="8262"/>
    <lineage>
        <taxon>Eukaryota</taxon>
        <taxon>Metazoa</taxon>
        <taxon>Chordata</taxon>
        <taxon>Craniata</taxon>
        <taxon>Vertebrata</taxon>
        <taxon>Euteleostomi</taxon>
        <taxon>Actinopterygii</taxon>
        <taxon>Neopterygii</taxon>
        <taxon>Teleostei</taxon>
        <taxon>Neoteleostei</taxon>
        <taxon>Acanthomorphata</taxon>
        <taxon>Carangaria</taxon>
        <taxon>Pleuronectiformes</taxon>
        <taxon>Pleuronectoidei</taxon>
        <taxon>Pleuronectidae</taxon>
        <taxon>Pleuronectes</taxon>
    </lineage>
</organism>
<dbReference type="PANTHER" id="PTHR15597:SF25">
    <property type="entry name" value="RNA BINDING PROTEIN FOX-1 HOMOLOG 3"/>
    <property type="match status" value="1"/>
</dbReference>
<dbReference type="GO" id="GO:0005634">
    <property type="term" value="C:nucleus"/>
    <property type="evidence" value="ECO:0007669"/>
    <property type="project" value="UniProtKB-SubCell"/>
</dbReference>
<name>A0A9N7TY47_PLEPL</name>
<feature type="domain" description="Fox-1 C-terminal" evidence="4">
    <location>
        <begin position="123"/>
        <end position="167"/>
    </location>
</feature>
<dbReference type="PANTHER" id="PTHR15597">
    <property type="entry name" value="ATAXIN 2-BINDING PROTEIN 1-RELATED"/>
    <property type="match status" value="1"/>
</dbReference>
<keyword evidence="3" id="KW-0539">Nucleus</keyword>
<gene>
    <name evidence="5" type="ORF">PLEPLA_LOCUS8814</name>
</gene>
<dbReference type="GO" id="GO:0003729">
    <property type="term" value="F:mRNA binding"/>
    <property type="evidence" value="ECO:0007669"/>
    <property type="project" value="TreeGrafter"/>
</dbReference>
<evidence type="ECO:0000259" key="4">
    <source>
        <dbReference type="Pfam" id="PF12414"/>
    </source>
</evidence>
<dbReference type="GO" id="GO:0005737">
    <property type="term" value="C:cytoplasm"/>
    <property type="evidence" value="ECO:0007669"/>
    <property type="project" value="TreeGrafter"/>
</dbReference>
<dbReference type="AlphaFoldDB" id="A0A9N7TY47"/>
<comment type="subcellular location">
    <subcellularLocation>
        <location evidence="1">Nucleus</location>
    </subcellularLocation>
</comment>
<dbReference type="Proteomes" id="UP001153269">
    <property type="component" value="Unassembled WGS sequence"/>
</dbReference>
<dbReference type="InterPro" id="IPR047131">
    <property type="entry name" value="RBFOX1-like"/>
</dbReference>
<comment type="caution">
    <text evidence="5">The sequence shown here is derived from an EMBL/GenBank/DDBJ whole genome shotgun (WGS) entry which is preliminary data.</text>
</comment>
<sequence length="227" mass="24164">MYRPNIGSGSAGGSVCGPPRRFFLGGGPRPRGGVRLRCGKRAVGGDRVRRSAAATLDACRALLADHLSYRVSGGTLPFVRGTPPAASNKDTSACKWVGLGIELPTFRLEDDHSTPQPQPPISVTGFPYPSVGAAMTYRGAHLRGRGRAVYNAFRAAPPTPPIPAYGAEDMQLIGMHSQLVPLQLHTVTAMLTEWKLAATLPGAQLQKLRCSSRDLSVRSVHSKIDEA</sequence>
<keyword evidence="6" id="KW-1185">Reference proteome</keyword>
<evidence type="ECO:0000256" key="1">
    <source>
        <dbReference type="ARBA" id="ARBA00004123"/>
    </source>
</evidence>
<evidence type="ECO:0000313" key="6">
    <source>
        <dbReference type="Proteomes" id="UP001153269"/>
    </source>
</evidence>
<keyword evidence="2" id="KW-0694">RNA-binding</keyword>
<dbReference type="GO" id="GO:0007399">
    <property type="term" value="P:nervous system development"/>
    <property type="evidence" value="ECO:0007669"/>
    <property type="project" value="InterPro"/>
</dbReference>
<reference evidence="5" key="1">
    <citation type="submission" date="2020-03" db="EMBL/GenBank/DDBJ databases">
        <authorList>
            <person name="Weist P."/>
        </authorList>
    </citation>
    <scope>NUCLEOTIDE SEQUENCE</scope>
</reference>
<evidence type="ECO:0000313" key="5">
    <source>
        <dbReference type="EMBL" id="CAB1420937.1"/>
    </source>
</evidence>
<evidence type="ECO:0000256" key="2">
    <source>
        <dbReference type="ARBA" id="ARBA00022884"/>
    </source>
</evidence>
<dbReference type="InterPro" id="IPR025670">
    <property type="entry name" value="Fox-1_C_dom"/>
</dbReference>
<evidence type="ECO:0000256" key="3">
    <source>
        <dbReference type="ARBA" id="ARBA00023242"/>
    </source>
</evidence>
<accession>A0A9N7TY47</accession>
<protein>
    <recommendedName>
        <fullName evidence="4">Fox-1 C-terminal domain-containing protein</fullName>
    </recommendedName>
</protein>
<dbReference type="GO" id="GO:0000381">
    <property type="term" value="P:regulation of alternative mRNA splicing, via spliceosome"/>
    <property type="evidence" value="ECO:0007669"/>
    <property type="project" value="InterPro"/>
</dbReference>